<dbReference type="AlphaFoldDB" id="A0A1D9DZV7"/>
<feature type="domain" description="Amine oxidase" evidence="5">
    <location>
        <begin position="13"/>
        <end position="494"/>
    </location>
</feature>
<dbReference type="Pfam" id="PF01593">
    <property type="entry name" value="Amino_oxidase"/>
    <property type="match status" value="1"/>
</dbReference>
<dbReference type="Gene3D" id="3.50.50.60">
    <property type="entry name" value="FAD/NAD(P)-binding domain"/>
    <property type="match status" value="2"/>
</dbReference>
<dbReference type="InterPro" id="IPR002937">
    <property type="entry name" value="Amino_oxidase"/>
</dbReference>
<dbReference type="RefSeq" id="WP_070954855.1">
    <property type="nucleotide sequence ID" value="NZ_CP015208.1"/>
</dbReference>
<dbReference type="PANTHER" id="PTHR43734:SF1">
    <property type="entry name" value="PHYTOENE DESATURASE"/>
    <property type="match status" value="1"/>
</dbReference>
<keyword evidence="3 4" id="KW-0560">Oxidoreductase</keyword>
<proteinExistence type="inferred from homology"/>
<dbReference type="PANTHER" id="PTHR43734">
    <property type="entry name" value="PHYTOENE DESATURASE"/>
    <property type="match status" value="1"/>
</dbReference>
<dbReference type="SUPFAM" id="SSF51905">
    <property type="entry name" value="FAD/NAD(P)-binding domain"/>
    <property type="match status" value="1"/>
</dbReference>
<keyword evidence="2 4" id="KW-0125">Carotenoid biosynthesis</keyword>
<evidence type="ECO:0000256" key="3">
    <source>
        <dbReference type="ARBA" id="ARBA00023002"/>
    </source>
</evidence>
<dbReference type="InterPro" id="IPR014105">
    <property type="entry name" value="Carotenoid/retinoid_OxRdtase"/>
</dbReference>
<comment type="similarity">
    <text evidence="4">Belongs to the carotenoid/retinoid oxidoreductase family.</text>
</comment>
<protein>
    <submittedName>
        <fullName evidence="6">Phytoene dehydrogenase</fullName>
    </submittedName>
</protein>
<dbReference type="KEGG" id="rpla:A4Z71_05180"/>
<evidence type="ECO:0000313" key="6">
    <source>
        <dbReference type="EMBL" id="AOY56348.1"/>
    </source>
</evidence>
<dbReference type="GO" id="GO:0016491">
    <property type="term" value="F:oxidoreductase activity"/>
    <property type="evidence" value="ECO:0007669"/>
    <property type="project" value="UniProtKB-KW"/>
</dbReference>
<gene>
    <name evidence="6" type="ORF">A4Z71_05180</name>
</gene>
<dbReference type="STRING" id="535712.A4Z71_05180"/>
<evidence type="ECO:0000256" key="1">
    <source>
        <dbReference type="ARBA" id="ARBA00004829"/>
    </source>
</evidence>
<dbReference type="InterPro" id="IPR036188">
    <property type="entry name" value="FAD/NAD-bd_sf"/>
</dbReference>
<dbReference type="NCBIfam" id="TIGR02734">
    <property type="entry name" value="crtI_fam"/>
    <property type="match status" value="1"/>
</dbReference>
<dbReference type="Proteomes" id="UP000243784">
    <property type="component" value="Chromosome"/>
</dbReference>
<comment type="pathway">
    <text evidence="1 4">Carotenoid biosynthesis.</text>
</comment>
<reference evidence="6 7" key="1">
    <citation type="journal article" date="2016" name="Biochim. Biophys. Acta">
        <title>Photochemical characterization of actinorhodopsin and its functional existence in the natural host.</title>
        <authorList>
            <person name="Nakamura S."/>
            <person name="Kikukawa T."/>
            <person name="Tamogami J."/>
            <person name="Kamiya M."/>
            <person name="Aizawa T."/>
            <person name="Hahn M.W."/>
            <person name="Ihara K."/>
            <person name="Kamo N."/>
            <person name="Demura M."/>
        </authorList>
    </citation>
    <scope>NUCLEOTIDE SEQUENCE [LARGE SCALE GENOMIC DNA]</scope>
    <source>
        <strain evidence="6 7">MWH-Dar1</strain>
    </source>
</reference>
<evidence type="ECO:0000313" key="7">
    <source>
        <dbReference type="Proteomes" id="UP000243784"/>
    </source>
</evidence>
<name>A0A1D9DZV7_9MICO</name>
<sequence>MTQKTAVVVGGGIAGLATACLLAKSGMKVTVLEAREKVGGRAYLWEQDGFKFDMGPSWYLMPEAFEQFFKLMGTTAEKELDLVRLDPAYQTRNEGYGDKLIVRESLEENKKLFDAIEPGAGERLQNYVDSAEDAYKLSIKHFLYTNFKDARSFVHPEVLSRAARFIRHLLTPLDKFAAQHVTDKRLRKILNFPAVFLGASPYDTPSMYHLMTHVDMNVGVFYPMGGLYTVIEAIERLAKQHGVDIRVNSKVTKIETDRGVATGVRVGDAVFSADLVIGNADLHHIETKLLSEKDQTLPEKYWRDKVPGPSALLLYLGVKGKIPQLDHHTLLYADDWDKNFADVFISAKDRRNGKESIIPNPASLYICAPSITDPTVAPEGYENLFVLVPIAADPKLGKGGINGSGDAEFEAAADRIIDQIAAWCEIPDLKERIVLRRTMGPQDFVDDLNAWSGTALGMAHTLMQSAFFRPKNRSKKVSNLFYAGHHSIPGIGLPMCLIGAELVYKHLVDDRSSGPIQHELKPLPESAWKGLR</sequence>
<accession>A0A1D9DZV7</accession>
<evidence type="ECO:0000259" key="5">
    <source>
        <dbReference type="Pfam" id="PF01593"/>
    </source>
</evidence>
<keyword evidence="7" id="KW-1185">Reference proteome</keyword>
<evidence type="ECO:0000256" key="4">
    <source>
        <dbReference type="RuleBase" id="RU362075"/>
    </source>
</evidence>
<evidence type="ECO:0000256" key="2">
    <source>
        <dbReference type="ARBA" id="ARBA00022746"/>
    </source>
</evidence>
<dbReference type="EMBL" id="CP015208">
    <property type="protein sequence ID" value="AOY56348.1"/>
    <property type="molecule type" value="Genomic_DNA"/>
</dbReference>
<dbReference type="GO" id="GO:0016117">
    <property type="term" value="P:carotenoid biosynthetic process"/>
    <property type="evidence" value="ECO:0007669"/>
    <property type="project" value="UniProtKB-KW"/>
</dbReference>
<dbReference type="PROSITE" id="PS51257">
    <property type="entry name" value="PROKAR_LIPOPROTEIN"/>
    <property type="match status" value="1"/>
</dbReference>
<organism evidence="6 7">
    <name type="scientific">Candidatus Rhodoluna planktonica</name>
    <dbReference type="NCBI Taxonomy" id="535712"/>
    <lineage>
        <taxon>Bacteria</taxon>
        <taxon>Bacillati</taxon>
        <taxon>Actinomycetota</taxon>
        <taxon>Actinomycetes</taxon>
        <taxon>Micrococcales</taxon>
        <taxon>Microbacteriaceae</taxon>
        <taxon>Luna cluster</taxon>
        <taxon>Luna-1 subcluster</taxon>
        <taxon>Rhodoluna</taxon>
    </lineage>
</organism>